<dbReference type="GeneID" id="118280107"/>
<name>A0A9R0DIX4_SPOFR</name>
<evidence type="ECO:0000256" key="5">
    <source>
        <dbReference type="ARBA" id="ARBA00044506"/>
    </source>
</evidence>
<gene>
    <name evidence="10" type="primary">LOC118280107</name>
</gene>
<evidence type="ECO:0000313" key="10">
    <source>
        <dbReference type="RefSeq" id="XP_035455916.2"/>
    </source>
</evidence>
<dbReference type="RefSeq" id="XP_035455916.2">
    <property type="nucleotide sequence ID" value="XM_035600023.2"/>
</dbReference>
<comment type="subcellular location">
    <subcellularLocation>
        <location evidence="1">Cell projection</location>
        <location evidence="1">Cilium</location>
    </subcellularLocation>
</comment>
<keyword evidence="9" id="KW-1185">Reference proteome</keyword>
<evidence type="ECO:0000256" key="3">
    <source>
        <dbReference type="ARBA" id="ARBA00023054"/>
    </source>
</evidence>
<comment type="similarity">
    <text evidence="5">Belongs to the CFAP263 family.</text>
</comment>
<dbReference type="PANTHER" id="PTHR15654">
    <property type="entry name" value="COILED-COIL DOMAIN-CONTAINING PROTEIN 113-RELATED"/>
    <property type="match status" value="1"/>
</dbReference>
<proteinExistence type="inferred from homology"/>
<accession>A0A9R0DIX4</accession>
<protein>
    <recommendedName>
        <fullName evidence="6">Cilia- and flagella-associated protein 263</fullName>
    </recommendedName>
</protein>
<evidence type="ECO:0000313" key="9">
    <source>
        <dbReference type="Proteomes" id="UP000829999"/>
    </source>
</evidence>
<keyword evidence="2" id="KW-0970">Cilium biogenesis/degradation</keyword>
<organism evidence="9 10">
    <name type="scientific">Spodoptera frugiperda</name>
    <name type="common">Fall armyworm</name>
    <dbReference type="NCBI Taxonomy" id="7108"/>
    <lineage>
        <taxon>Eukaryota</taxon>
        <taxon>Metazoa</taxon>
        <taxon>Ecdysozoa</taxon>
        <taxon>Arthropoda</taxon>
        <taxon>Hexapoda</taxon>
        <taxon>Insecta</taxon>
        <taxon>Pterygota</taxon>
        <taxon>Neoptera</taxon>
        <taxon>Endopterygota</taxon>
        <taxon>Lepidoptera</taxon>
        <taxon>Glossata</taxon>
        <taxon>Ditrysia</taxon>
        <taxon>Noctuoidea</taxon>
        <taxon>Noctuidae</taxon>
        <taxon>Amphipyrinae</taxon>
        <taxon>Spodoptera</taxon>
    </lineage>
</organism>
<feature type="coiled-coil region" evidence="7">
    <location>
        <begin position="307"/>
        <end position="345"/>
    </location>
</feature>
<dbReference type="Proteomes" id="UP000829999">
    <property type="component" value="Chromosome 22"/>
</dbReference>
<keyword evidence="3 7" id="KW-0175">Coiled coil</keyword>
<dbReference type="GO" id="GO:0060271">
    <property type="term" value="P:cilium assembly"/>
    <property type="evidence" value="ECO:0007669"/>
    <property type="project" value="TreeGrafter"/>
</dbReference>
<sequence length="418" mass="48422">MHYSSIASGSESITDYPVDLLSDEELVHHVEHLRKQIRILKLENEVLEMNIMRLDPSLMVGVQEAFKYATKLPTASDENLGSFLKSQMTKMKLNENLHAVSGTTRSLRRADSRAKVNASTVTRVAARINVNERHELLSIAIQHVEKNIHEWKKQCKTKTALFNAQLEACDLWIIDTEKSAQSFNEEVIVKGYDRLTQRIPAEVWIRFMIEWSKSTDKKLDKLRLKNSTLNTQYKKIKATIGAKRELSKNLTPVDFDKKRIQNQEAEKLLEIKKVQLYELKAMAGDANLNVTIHKNAVTFVNKYLTKLENLKVQRTRQTVQIEKESKEIELQVNHLEQKVEELKKLRAAYYVPDIIDYVAVKDQKHELLYGIKRMETRLQINKTALSRTYKQLRLLLSLGLREGDKDTDTVSGYSEQWD</sequence>
<dbReference type="InterPro" id="IPR025254">
    <property type="entry name" value="CCDC113/CCDC96_CC"/>
</dbReference>
<evidence type="ECO:0000256" key="6">
    <source>
        <dbReference type="ARBA" id="ARBA00044798"/>
    </source>
</evidence>
<keyword evidence="4" id="KW-0966">Cell projection</keyword>
<feature type="domain" description="CCDC113/CCDC96 coiled-coil" evidence="8">
    <location>
        <begin position="214"/>
        <end position="382"/>
    </location>
</feature>
<evidence type="ECO:0000256" key="7">
    <source>
        <dbReference type="SAM" id="Coils"/>
    </source>
</evidence>
<evidence type="ECO:0000256" key="2">
    <source>
        <dbReference type="ARBA" id="ARBA00022794"/>
    </source>
</evidence>
<evidence type="ECO:0000259" key="8">
    <source>
        <dbReference type="Pfam" id="PF13870"/>
    </source>
</evidence>
<dbReference type="PANTHER" id="PTHR15654:SF2">
    <property type="entry name" value="COILED-COIL DOMAIN-CONTAINING PROTEIN 113"/>
    <property type="match status" value="1"/>
</dbReference>
<dbReference type="OrthoDB" id="10259713at2759"/>
<dbReference type="AlphaFoldDB" id="A0A9R0DIX4"/>
<dbReference type="Pfam" id="PF13870">
    <property type="entry name" value="CCDC113_CCDC96_CC"/>
    <property type="match status" value="1"/>
</dbReference>
<evidence type="ECO:0000256" key="1">
    <source>
        <dbReference type="ARBA" id="ARBA00004138"/>
    </source>
</evidence>
<evidence type="ECO:0000256" key="4">
    <source>
        <dbReference type="ARBA" id="ARBA00023273"/>
    </source>
</evidence>
<dbReference type="GO" id="GO:0036064">
    <property type="term" value="C:ciliary basal body"/>
    <property type="evidence" value="ECO:0007669"/>
    <property type="project" value="TreeGrafter"/>
</dbReference>
<reference evidence="10" key="1">
    <citation type="submission" date="2025-08" db="UniProtKB">
        <authorList>
            <consortium name="RefSeq"/>
        </authorList>
    </citation>
    <scope>IDENTIFICATION</scope>
    <source>
        <tissue evidence="10">Whole larval tissue</tissue>
    </source>
</reference>
<dbReference type="InterPro" id="IPR051885">
    <property type="entry name" value="CC_CF"/>
</dbReference>
<dbReference type="GO" id="GO:0005930">
    <property type="term" value="C:axoneme"/>
    <property type="evidence" value="ECO:0007669"/>
    <property type="project" value="TreeGrafter"/>
</dbReference>